<dbReference type="GO" id="GO:0016705">
    <property type="term" value="F:oxidoreductase activity, acting on paired donors, with incorporation or reduction of molecular oxygen"/>
    <property type="evidence" value="ECO:0007669"/>
    <property type="project" value="InterPro"/>
</dbReference>
<keyword evidence="1" id="KW-1133">Transmembrane helix</keyword>
<dbReference type="SUPFAM" id="SSF48264">
    <property type="entry name" value="Cytochrome P450"/>
    <property type="match status" value="1"/>
</dbReference>
<protein>
    <submittedName>
        <fullName evidence="2">Cytochrome P450 superfamily</fullName>
    </submittedName>
</protein>
<evidence type="ECO:0000313" key="3">
    <source>
        <dbReference type="Proteomes" id="UP001056384"/>
    </source>
</evidence>
<keyword evidence="1" id="KW-0812">Transmembrane</keyword>
<proteinExistence type="predicted"/>
<keyword evidence="3" id="KW-1185">Reference proteome</keyword>
<feature type="transmembrane region" description="Helical" evidence="1">
    <location>
        <begin position="6"/>
        <end position="28"/>
    </location>
</feature>
<dbReference type="AlphaFoldDB" id="A0A9Q9AST3"/>
<accession>A0A9Q9AST3</accession>
<dbReference type="GO" id="GO:0004497">
    <property type="term" value="F:monooxygenase activity"/>
    <property type="evidence" value="ECO:0007669"/>
    <property type="project" value="InterPro"/>
</dbReference>
<dbReference type="GO" id="GO:0005506">
    <property type="term" value="F:iron ion binding"/>
    <property type="evidence" value="ECO:0007669"/>
    <property type="project" value="InterPro"/>
</dbReference>
<dbReference type="Proteomes" id="UP001056384">
    <property type="component" value="Chromosome 4"/>
</dbReference>
<keyword evidence="1" id="KW-0472">Membrane</keyword>
<dbReference type="GO" id="GO:0020037">
    <property type="term" value="F:heme binding"/>
    <property type="evidence" value="ECO:0007669"/>
    <property type="project" value="InterPro"/>
</dbReference>
<dbReference type="InterPro" id="IPR036396">
    <property type="entry name" value="Cyt_P450_sf"/>
</dbReference>
<organism evidence="2 3">
    <name type="scientific">Septoria linicola</name>
    <dbReference type="NCBI Taxonomy" id="215465"/>
    <lineage>
        <taxon>Eukaryota</taxon>
        <taxon>Fungi</taxon>
        <taxon>Dikarya</taxon>
        <taxon>Ascomycota</taxon>
        <taxon>Pezizomycotina</taxon>
        <taxon>Dothideomycetes</taxon>
        <taxon>Dothideomycetidae</taxon>
        <taxon>Mycosphaerellales</taxon>
        <taxon>Mycosphaerellaceae</taxon>
        <taxon>Septoria</taxon>
    </lineage>
</organism>
<gene>
    <name evidence="2" type="ORF">Slin15195_G052140</name>
</gene>
<evidence type="ECO:0000313" key="2">
    <source>
        <dbReference type="EMBL" id="USW51895.1"/>
    </source>
</evidence>
<evidence type="ECO:0000256" key="1">
    <source>
        <dbReference type="SAM" id="Phobius"/>
    </source>
</evidence>
<name>A0A9Q9AST3_9PEZI</name>
<dbReference type="EMBL" id="CP099421">
    <property type="protein sequence ID" value="USW51895.1"/>
    <property type="molecule type" value="Genomic_DNA"/>
</dbReference>
<reference evidence="2" key="1">
    <citation type="submission" date="2022-06" db="EMBL/GenBank/DDBJ databases">
        <title>Complete genome sequences of two strains of the flax pathogen Septoria linicola.</title>
        <authorList>
            <person name="Lapalu N."/>
            <person name="Simon A."/>
            <person name="Demenou B."/>
            <person name="Paumier D."/>
            <person name="Guillot M.-P."/>
            <person name="Gout L."/>
            <person name="Valade R."/>
        </authorList>
    </citation>
    <scope>NUCLEOTIDE SEQUENCE</scope>
    <source>
        <strain evidence="2">SE15195</strain>
    </source>
</reference>
<sequence>MLVSFQNGVWLVGMAAVITITRAILLALRNPFSKVPGPFLAKITNLPLKLAKYGPYVRISPQEVAVSDPQGFKKIHAIVSGFEKTQWYDDVTMFPRPTLFAMIDGRQHAQRRKLFARGFSKTNIKQN</sequence>
<dbReference type="Gene3D" id="1.10.630.10">
    <property type="entry name" value="Cytochrome P450"/>
    <property type="match status" value="1"/>
</dbReference>